<name>E1ZYY0_CAMFO</name>
<dbReference type="InterPro" id="IPR001507">
    <property type="entry name" value="ZP_dom"/>
</dbReference>
<keyword evidence="6" id="KW-1185">Reference proteome</keyword>
<dbReference type="SMART" id="SM00241">
    <property type="entry name" value="ZP"/>
    <property type="match status" value="1"/>
</dbReference>
<sequence length="724" mass="80458">MTATTLCFMVFICSLACNTGWSQNCQDQDTGWEKIIGAKPANSVETVLYKNSAIGNNGIVVPCFDRCKSLNCTAFVIDFVSNICYSVQVKGEELIPETNTTFFHKICVKVSPNCKRQRLWQVERTLGAILKDGYSNLYFQALLRRSECYEKCLKAENECESTQFRTSEPLSIDDTLGTCSLSKFERGTRPQAYRSSMYRDEYLQDQCHNISKKNYCSYAEYRNVTLPYSDIALPGLDLKQCEEKCDRSQHGFICRAYTLDYSEEKPFCLLHSDDTISLGVSSLVTRPNVIYKEQEACLDLKVQCGESTMTVVLTTAEPFDGRMYVSGFGDTCGVNGVGNNVTILRIPLPKREIIGRSNIECGLTPAFSINNENRTHTLVWATIVIQYNPIIQRLGDQSVKIGCSLDGRDIPEPRNVSVNSSFSFLDPNIPDILALDILFSAGVPPVGSIVINASSEAPVVTMRILNEEHMDAVVTQLGQKLTLRIEIRPVDGPYDIIAGHLVASSASGDSSYLLLDESGCPTDSTTFPALLKDPMDNRSLISTFTAFKFPDSQIVRFNVIVKFCLEECEPATCRGGQISYGRKRRSIEQPLIAEVTEIFRNLTPAELPLQLSIVVQSPVITADHLLSRENPVPDTVLITGGRSIDGLICVDASLALGLLIFWLIIQIILTAGCLLAVRRYRKMAVEAEEDRADILARHLYGIHGGNFEIARRVRWADRNDSSIG</sequence>
<dbReference type="AlphaFoldDB" id="E1ZYY0"/>
<evidence type="ECO:0000256" key="2">
    <source>
        <dbReference type="SAM" id="SignalP"/>
    </source>
</evidence>
<dbReference type="InterPro" id="IPR003609">
    <property type="entry name" value="Pan_app"/>
</dbReference>
<feature type="transmembrane region" description="Helical" evidence="1">
    <location>
        <begin position="654"/>
        <end position="677"/>
    </location>
</feature>
<keyword evidence="1" id="KW-1133">Transmembrane helix</keyword>
<organism evidence="6">
    <name type="scientific">Camponotus floridanus</name>
    <name type="common">Florida carpenter ant</name>
    <dbReference type="NCBI Taxonomy" id="104421"/>
    <lineage>
        <taxon>Eukaryota</taxon>
        <taxon>Metazoa</taxon>
        <taxon>Ecdysozoa</taxon>
        <taxon>Arthropoda</taxon>
        <taxon>Hexapoda</taxon>
        <taxon>Insecta</taxon>
        <taxon>Pterygota</taxon>
        <taxon>Neoptera</taxon>
        <taxon>Endopterygota</taxon>
        <taxon>Hymenoptera</taxon>
        <taxon>Apocrita</taxon>
        <taxon>Aculeata</taxon>
        <taxon>Formicoidea</taxon>
        <taxon>Formicidae</taxon>
        <taxon>Formicinae</taxon>
        <taxon>Camponotus</taxon>
    </lineage>
</organism>
<reference evidence="5 6" key="1">
    <citation type="journal article" date="2010" name="Science">
        <title>Genomic comparison of the ants Camponotus floridanus and Harpegnathos saltator.</title>
        <authorList>
            <person name="Bonasio R."/>
            <person name="Zhang G."/>
            <person name="Ye C."/>
            <person name="Mutti N.S."/>
            <person name="Fang X."/>
            <person name="Qin N."/>
            <person name="Donahue G."/>
            <person name="Yang P."/>
            <person name="Li Q."/>
            <person name="Li C."/>
            <person name="Zhang P."/>
            <person name="Huang Z."/>
            <person name="Berger S.L."/>
            <person name="Reinberg D."/>
            <person name="Wang J."/>
            <person name="Liebig J."/>
        </authorList>
    </citation>
    <scope>NUCLEOTIDE SEQUENCE [LARGE SCALE GENOMIC DNA]</scope>
    <source>
        <strain evidence="6">C129</strain>
    </source>
</reference>
<dbReference type="PANTHER" id="PTHR47327:SF8">
    <property type="entry name" value="FI17836P1"/>
    <property type="match status" value="1"/>
</dbReference>
<feature type="domain" description="ZP" evidence="4">
    <location>
        <begin position="303"/>
        <end position="580"/>
    </location>
</feature>
<evidence type="ECO:0000313" key="6">
    <source>
        <dbReference type="Proteomes" id="UP000000311"/>
    </source>
</evidence>
<gene>
    <name evidence="5" type="ORF">EAG_08467</name>
</gene>
<feature type="signal peptide" evidence="2">
    <location>
        <begin position="1"/>
        <end position="22"/>
    </location>
</feature>
<dbReference type="EMBL" id="GL435242">
    <property type="protein sequence ID" value="EFN73670.1"/>
    <property type="molecule type" value="Genomic_DNA"/>
</dbReference>
<keyword evidence="1" id="KW-0812">Transmembrane</keyword>
<evidence type="ECO:0000313" key="5">
    <source>
        <dbReference type="EMBL" id="EFN73670.1"/>
    </source>
</evidence>
<dbReference type="STRING" id="104421.E1ZYY0"/>
<feature type="chain" id="PRO_5003156796" description="ZP domain-containing protein" evidence="2">
    <location>
        <begin position="23"/>
        <end position="724"/>
    </location>
</feature>
<evidence type="ECO:0000259" key="3">
    <source>
        <dbReference type="PROSITE" id="PS50948"/>
    </source>
</evidence>
<dbReference type="SMART" id="SM00473">
    <property type="entry name" value="PAN_AP"/>
    <property type="match status" value="1"/>
</dbReference>
<keyword evidence="2" id="KW-0732">Signal</keyword>
<dbReference type="SUPFAM" id="SSF57414">
    <property type="entry name" value="Hairpin loop containing domain-like"/>
    <property type="match status" value="1"/>
</dbReference>
<feature type="domain" description="Apple" evidence="3">
    <location>
        <begin position="114"/>
        <end position="207"/>
    </location>
</feature>
<dbReference type="PROSITE" id="PS50948">
    <property type="entry name" value="PAN"/>
    <property type="match status" value="2"/>
</dbReference>
<feature type="domain" description="Apple" evidence="3">
    <location>
        <begin position="216"/>
        <end position="297"/>
    </location>
</feature>
<dbReference type="Proteomes" id="UP000000311">
    <property type="component" value="Unassembled WGS sequence"/>
</dbReference>
<dbReference type="OMA" id="ARRVHWA"/>
<keyword evidence="1" id="KW-0472">Membrane</keyword>
<dbReference type="FunCoup" id="E1ZYY0">
    <property type="interactions" value="15"/>
</dbReference>
<dbReference type="InterPro" id="IPR052774">
    <property type="entry name" value="Celegans_DevNeuronal_Protein"/>
</dbReference>
<dbReference type="PROSITE" id="PS51034">
    <property type="entry name" value="ZP_2"/>
    <property type="match status" value="1"/>
</dbReference>
<evidence type="ECO:0000256" key="1">
    <source>
        <dbReference type="SAM" id="Phobius"/>
    </source>
</evidence>
<accession>E1ZYY0</accession>
<dbReference type="OrthoDB" id="6430118at2759"/>
<dbReference type="GO" id="GO:0009653">
    <property type="term" value="P:anatomical structure morphogenesis"/>
    <property type="evidence" value="ECO:0007669"/>
    <property type="project" value="TreeGrafter"/>
</dbReference>
<evidence type="ECO:0000259" key="4">
    <source>
        <dbReference type="PROSITE" id="PS51034"/>
    </source>
</evidence>
<evidence type="ECO:0008006" key="7">
    <source>
        <dbReference type="Google" id="ProtNLM"/>
    </source>
</evidence>
<protein>
    <recommendedName>
        <fullName evidence="7">ZP domain-containing protein</fullName>
    </recommendedName>
</protein>
<dbReference type="InParanoid" id="E1ZYY0"/>
<proteinExistence type="predicted"/>
<dbReference type="PANTHER" id="PTHR47327">
    <property type="entry name" value="FI18240P1-RELATED"/>
    <property type="match status" value="1"/>
</dbReference>